<dbReference type="Proteomes" id="UP000636709">
    <property type="component" value="Unassembled WGS sequence"/>
</dbReference>
<dbReference type="PROSITE" id="PS50904">
    <property type="entry name" value="PRELI_MSF1"/>
    <property type="match status" value="1"/>
</dbReference>
<dbReference type="PANTHER" id="PTHR11158">
    <property type="entry name" value="MSF1/PX19 RELATED"/>
    <property type="match status" value="1"/>
</dbReference>
<accession>A0A835KY21</accession>
<evidence type="ECO:0000313" key="3">
    <source>
        <dbReference type="EMBL" id="KAF8781001.1"/>
    </source>
</evidence>
<dbReference type="InterPro" id="IPR006797">
    <property type="entry name" value="PRELI/MSF1_dom"/>
</dbReference>
<dbReference type="OrthoDB" id="407630at2759"/>
<comment type="caution">
    <text evidence="3">The sequence shown here is derived from an EMBL/GenBank/DDBJ whole genome shotgun (WGS) entry which is preliminary data.</text>
</comment>
<dbReference type="Pfam" id="PF04707">
    <property type="entry name" value="PRELI"/>
    <property type="match status" value="1"/>
</dbReference>
<keyword evidence="4" id="KW-1185">Reference proteome</keyword>
<feature type="region of interest" description="Disordered" evidence="1">
    <location>
        <begin position="1"/>
        <end position="67"/>
    </location>
</feature>
<sequence>MALAFSPPLAPAVSSHSPLTPKLPLPPQAAAHPRRRSTAAAARRPVRARVGATTPGDGSSATEEHKGDWRKRCLRCGGMYRDDENHPTACAFHGHVTGEKGLFSLSPPHQGIDGEWSDKSGVIMYRWNDGGSRPNTGRDNWKKRWSCCQEREEDAPPCQRGWHATLLGLAAPATKVLLACSPIAMADERMFNSPRDTNIPRLFSIPPIPTHASLTLADSSQGPRFHLSQLLSRIREPIHGSLRAAALSLAHRQPHDAPSLLRGRLPTDGEGMVVSYMQEHVYRHPWHRVTAAAWRKFTDPAARAASGGPLAHILDVHTLSRDVDARSGRLRAVRAIAGRAPPLPFLLRGLLAASPGAGDVVVLCVERTDVDAAGRDMRVASRNATLRGVVEVEERCSYAPHPERPDEWTLFRQETTIRCAPLAAVAARVAELVERRCAERFTQNADKGREVVERICEDLAAEQDATREPR</sequence>
<dbReference type="AlphaFoldDB" id="A0A835KY21"/>
<evidence type="ECO:0000256" key="1">
    <source>
        <dbReference type="SAM" id="MobiDB-lite"/>
    </source>
</evidence>
<feature type="compositionally biased region" description="Low complexity" evidence="1">
    <location>
        <begin position="38"/>
        <end position="53"/>
    </location>
</feature>
<gene>
    <name evidence="3" type="ORF">HU200_000969</name>
</gene>
<dbReference type="EMBL" id="JACEFO010000112">
    <property type="protein sequence ID" value="KAF8781001.1"/>
    <property type="molecule type" value="Genomic_DNA"/>
</dbReference>
<dbReference type="GO" id="GO:0005758">
    <property type="term" value="C:mitochondrial intermembrane space"/>
    <property type="evidence" value="ECO:0007669"/>
    <property type="project" value="InterPro"/>
</dbReference>
<dbReference type="InterPro" id="IPR037365">
    <property type="entry name" value="Slowmo/Ups"/>
</dbReference>
<feature type="domain" description="PRELI/MSF1" evidence="2">
    <location>
        <begin position="273"/>
        <end position="464"/>
    </location>
</feature>
<organism evidence="3 4">
    <name type="scientific">Digitaria exilis</name>
    <dbReference type="NCBI Taxonomy" id="1010633"/>
    <lineage>
        <taxon>Eukaryota</taxon>
        <taxon>Viridiplantae</taxon>
        <taxon>Streptophyta</taxon>
        <taxon>Embryophyta</taxon>
        <taxon>Tracheophyta</taxon>
        <taxon>Spermatophyta</taxon>
        <taxon>Magnoliopsida</taxon>
        <taxon>Liliopsida</taxon>
        <taxon>Poales</taxon>
        <taxon>Poaceae</taxon>
        <taxon>PACMAD clade</taxon>
        <taxon>Panicoideae</taxon>
        <taxon>Panicodae</taxon>
        <taxon>Paniceae</taxon>
        <taxon>Anthephorinae</taxon>
        <taxon>Digitaria</taxon>
    </lineage>
</organism>
<name>A0A835KY21_9POAL</name>
<evidence type="ECO:0000313" key="4">
    <source>
        <dbReference type="Proteomes" id="UP000636709"/>
    </source>
</evidence>
<protein>
    <recommendedName>
        <fullName evidence="2">PRELI/MSF1 domain-containing protein</fullName>
    </recommendedName>
</protein>
<evidence type="ECO:0000259" key="2">
    <source>
        <dbReference type="PROSITE" id="PS50904"/>
    </source>
</evidence>
<proteinExistence type="predicted"/>
<reference evidence="3" key="1">
    <citation type="submission" date="2020-07" db="EMBL/GenBank/DDBJ databases">
        <title>Genome sequence and genetic diversity analysis of an under-domesticated orphan crop, white fonio (Digitaria exilis).</title>
        <authorList>
            <person name="Bennetzen J.L."/>
            <person name="Chen S."/>
            <person name="Ma X."/>
            <person name="Wang X."/>
            <person name="Yssel A.E.J."/>
            <person name="Chaluvadi S.R."/>
            <person name="Johnson M."/>
            <person name="Gangashetty P."/>
            <person name="Hamidou F."/>
            <person name="Sanogo M.D."/>
            <person name="Zwaenepoel A."/>
            <person name="Wallace J."/>
            <person name="Van De Peer Y."/>
            <person name="Van Deynze A."/>
        </authorList>
    </citation>
    <scope>NUCLEOTIDE SEQUENCE</scope>
    <source>
        <tissue evidence="3">Leaves</tissue>
    </source>
</reference>